<dbReference type="EMBL" id="BAAANF010000017">
    <property type="protein sequence ID" value="GAA1700340.1"/>
    <property type="molecule type" value="Genomic_DNA"/>
</dbReference>
<sequence>MDLGGLDLGELMDDVSKAGVTIMLKIDHERLHAGGKPWTAVLSGPPVGGSGVIRWDTWTLEECLVAVLERLRIRYPEWEWLDLYR</sequence>
<reference evidence="2" key="1">
    <citation type="journal article" date="2019" name="Int. J. Syst. Evol. Microbiol.">
        <title>The Global Catalogue of Microorganisms (GCM) 10K type strain sequencing project: providing services to taxonomists for standard genome sequencing and annotation.</title>
        <authorList>
            <consortium name="The Broad Institute Genomics Platform"/>
            <consortium name="The Broad Institute Genome Sequencing Center for Infectious Disease"/>
            <person name="Wu L."/>
            <person name="Ma J."/>
        </authorList>
    </citation>
    <scope>NUCLEOTIDE SEQUENCE [LARGE SCALE GENOMIC DNA]</scope>
    <source>
        <strain evidence="2">JCM 14307</strain>
    </source>
</reference>
<name>A0ABP4UB67_9ACTN</name>
<evidence type="ECO:0000313" key="1">
    <source>
        <dbReference type="EMBL" id="GAA1700340.1"/>
    </source>
</evidence>
<protein>
    <submittedName>
        <fullName evidence="1">Uncharacterized protein</fullName>
    </submittedName>
</protein>
<dbReference type="Proteomes" id="UP001500280">
    <property type="component" value="Unassembled WGS sequence"/>
</dbReference>
<comment type="caution">
    <text evidence="1">The sequence shown here is derived from an EMBL/GenBank/DDBJ whole genome shotgun (WGS) entry which is preliminary data.</text>
</comment>
<dbReference type="RefSeq" id="WP_344157724.1">
    <property type="nucleotide sequence ID" value="NZ_BAAANF010000017.1"/>
</dbReference>
<accession>A0ABP4UB67</accession>
<keyword evidence="2" id="KW-1185">Reference proteome</keyword>
<proteinExistence type="predicted"/>
<organism evidence="1 2">
    <name type="scientific">Kribbella yunnanensis</name>
    <dbReference type="NCBI Taxonomy" id="190194"/>
    <lineage>
        <taxon>Bacteria</taxon>
        <taxon>Bacillati</taxon>
        <taxon>Actinomycetota</taxon>
        <taxon>Actinomycetes</taxon>
        <taxon>Propionibacteriales</taxon>
        <taxon>Kribbellaceae</taxon>
        <taxon>Kribbella</taxon>
    </lineage>
</organism>
<gene>
    <name evidence="1" type="ORF">GCM10009745_53920</name>
</gene>
<evidence type="ECO:0000313" key="2">
    <source>
        <dbReference type="Proteomes" id="UP001500280"/>
    </source>
</evidence>